<feature type="binding site" evidence="4 6">
    <location>
        <position position="142"/>
    </location>
    <ligand>
        <name>substrate</name>
    </ligand>
</feature>
<organism evidence="10 11">
    <name type="scientific">Rothia koreensis</name>
    <dbReference type="NCBI Taxonomy" id="592378"/>
    <lineage>
        <taxon>Bacteria</taxon>
        <taxon>Bacillati</taxon>
        <taxon>Actinomycetota</taxon>
        <taxon>Actinomycetes</taxon>
        <taxon>Micrococcales</taxon>
        <taxon>Micrococcaceae</taxon>
        <taxon>Rothia</taxon>
    </lineage>
</organism>
<keyword evidence="2 4" id="KW-0819">tRNA processing</keyword>
<comment type="caution">
    <text evidence="4">Lacks conserved residue(s) required for the propagation of feature annotation.</text>
</comment>
<comment type="caution">
    <text evidence="10">The sequence shown here is derived from an EMBL/GenBank/DDBJ whole genome shotgun (WGS) entry which is preliminary data.</text>
</comment>
<proteinExistence type="inferred from homology"/>
<feature type="active site" description="Nucleophile" evidence="4 5">
    <location>
        <position position="47"/>
    </location>
</feature>
<dbReference type="InterPro" id="IPR020103">
    <property type="entry name" value="PsdUridine_synth_cat_dom_sf"/>
</dbReference>
<dbReference type="InterPro" id="IPR020094">
    <property type="entry name" value="TruA/RsuA/RluB/E/F_N"/>
</dbReference>
<dbReference type="EC" id="5.4.99.12" evidence="4"/>
<dbReference type="EMBL" id="WOGT01000001">
    <property type="protein sequence ID" value="MUN53815.1"/>
    <property type="molecule type" value="Genomic_DNA"/>
</dbReference>
<evidence type="ECO:0000256" key="6">
    <source>
        <dbReference type="PIRSR" id="PIRSR001430-2"/>
    </source>
</evidence>
<protein>
    <recommendedName>
        <fullName evidence="4">tRNA pseudouridine synthase A</fullName>
        <ecNumber evidence="4">5.4.99.12</ecNumber>
    </recommendedName>
    <alternativeName>
        <fullName evidence="4">tRNA pseudouridine(38-40) synthase</fullName>
    </alternativeName>
    <alternativeName>
        <fullName evidence="4">tRNA pseudouridylate synthase I</fullName>
    </alternativeName>
    <alternativeName>
        <fullName evidence="4">tRNA-uridine isomerase I</fullName>
    </alternativeName>
</protein>
<comment type="function">
    <text evidence="4">Formation of pseudouridine at positions 38, 39 and 40 in the anticodon stem and loop of transfer RNAs.</text>
</comment>
<evidence type="ECO:0000256" key="1">
    <source>
        <dbReference type="ARBA" id="ARBA00009375"/>
    </source>
</evidence>
<keyword evidence="3 4" id="KW-0413">Isomerase</keyword>
<comment type="catalytic activity">
    <reaction evidence="4 7">
        <text>uridine(38/39/40) in tRNA = pseudouridine(38/39/40) in tRNA</text>
        <dbReference type="Rhea" id="RHEA:22376"/>
        <dbReference type="Rhea" id="RHEA-COMP:10085"/>
        <dbReference type="Rhea" id="RHEA-COMP:10087"/>
        <dbReference type="ChEBI" id="CHEBI:65314"/>
        <dbReference type="ChEBI" id="CHEBI:65315"/>
        <dbReference type="EC" id="5.4.99.12"/>
    </reaction>
</comment>
<accession>A0A7K1LF53</accession>
<evidence type="ECO:0000256" key="7">
    <source>
        <dbReference type="RuleBase" id="RU003792"/>
    </source>
</evidence>
<dbReference type="GO" id="GO:0160147">
    <property type="term" value="F:tRNA pseudouridine(38-40) synthase activity"/>
    <property type="evidence" value="ECO:0007669"/>
    <property type="project" value="UniProtKB-EC"/>
</dbReference>
<reference evidence="10 11" key="1">
    <citation type="submission" date="2019-12" db="EMBL/GenBank/DDBJ databases">
        <authorList>
            <person name="Li J."/>
            <person name="Shi Y."/>
            <person name="Xu G."/>
            <person name="Xiao D."/>
            <person name="Ran X."/>
        </authorList>
    </citation>
    <scope>NUCLEOTIDE SEQUENCE [LARGE SCALE GENOMIC DNA]</scope>
    <source>
        <strain evidence="10 11">JCM 15915</strain>
    </source>
</reference>
<evidence type="ECO:0000313" key="11">
    <source>
        <dbReference type="Proteomes" id="UP000462152"/>
    </source>
</evidence>
<sequence length="298" mass="32733">MDLAYDGSVFSGWAKQPSLVTVEGSLEEAARLVLRHDVRFTVAGRTDAGVHADHQVVHFDVPDFVWEGLAARRAKSGDGQSDTPEQALVRKMNGALGRVLSAVAAPLRPGARGAASGAVVVRSARAVPSDFDARFSALSRSYTYRIADGLERQSPLNRTTSYWCRQPLEIDVLNAAGERLLGLHDFLSFCKPRPGATTIRDLHSVRFERNDQGLIEARISADAFCHNMVRSIVGSCVLVAQGVRDFDWLDSRIETPARDSSVRLAPPEGLVLESISYPADPNEWGPRARMTRSRRPER</sequence>
<evidence type="ECO:0000259" key="9">
    <source>
        <dbReference type="Pfam" id="PF01416"/>
    </source>
</evidence>
<evidence type="ECO:0000256" key="2">
    <source>
        <dbReference type="ARBA" id="ARBA00022694"/>
    </source>
</evidence>
<feature type="compositionally biased region" description="Basic residues" evidence="8">
    <location>
        <begin position="289"/>
        <end position="298"/>
    </location>
</feature>
<keyword evidence="11" id="KW-1185">Reference proteome</keyword>
<dbReference type="AlphaFoldDB" id="A0A7K1LF53"/>
<dbReference type="PANTHER" id="PTHR11142:SF0">
    <property type="entry name" value="TRNA PSEUDOURIDINE SYNTHASE-LIKE 1"/>
    <property type="match status" value="1"/>
</dbReference>
<feature type="domain" description="Pseudouridine synthase I TruA alpha/beta" evidence="9">
    <location>
        <begin position="178"/>
        <end position="278"/>
    </location>
</feature>
<evidence type="ECO:0000256" key="4">
    <source>
        <dbReference type="HAMAP-Rule" id="MF_00171"/>
    </source>
</evidence>
<dbReference type="InterPro" id="IPR020095">
    <property type="entry name" value="PsdUridine_synth_TruA_C"/>
</dbReference>
<dbReference type="Gene3D" id="3.30.70.580">
    <property type="entry name" value="Pseudouridine synthase I, catalytic domain, N-terminal subdomain"/>
    <property type="match status" value="1"/>
</dbReference>
<feature type="region of interest" description="Disordered" evidence="8">
    <location>
        <begin position="278"/>
        <end position="298"/>
    </location>
</feature>
<dbReference type="InterPro" id="IPR020097">
    <property type="entry name" value="PsdUridine_synth_TruA_a/b_dom"/>
</dbReference>
<comment type="similarity">
    <text evidence="1 4 7">Belongs to the tRNA pseudouridine synthase TruA family.</text>
</comment>
<dbReference type="InterPro" id="IPR001406">
    <property type="entry name" value="PsdUridine_synth_TruA"/>
</dbReference>
<dbReference type="CDD" id="cd02570">
    <property type="entry name" value="PseudoU_synth_EcTruA"/>
    <property type="match status" value="1"/>
</dbReference>
<dbReference type="GO" id="GO:0031119">
    <property type="term" value="P:tRNA pseudouridine synthesis"/>
    <property type="evidence" value="ECO:0007669"/>
    <property type="project" value="UniProtKB-UniRule"/>
</dbReference>
<evidence type="ECO:0000256" key="3">
    <source>
        <dbReference type="ARBA" id="ARBA00023235"/>
    </source>
</evidence>
<dbReference type="Gene3D" id="3.30.70.660">
    <property type="entry name" value="Pseudouridine synthase I, catalytic domain, C-terminal subdomain"/>
    <property type="match status" value="1"/>
</dbReference>
<comment type="subunit">
    <text evidence="4">Homodimer.</text>
</comment>
<evidence type="ECO:0000256" key="5">
    <source>
        <dbReference type="PIRSR" id="PIRSR001430-1"/>
    </source>
</evidence>
<dbReference type="Proteomes" id="UP000462152">
    <property type="component" value="Unassembled WGS sequence"/>
</dbReference>
<dbReference type="SUPFAM" id="SSF55120">
    <property type="entry name" value="Pseudouridine synthase"/>
    <property type="match status" value="1"/>
</dbReference>
<evidence type="ECO:0000256" key="8">
    <source>
        <dbReference type="SAM" id="MobiDB-lite"/>
    </source>
</evidence>
<gene>
    <name evidence="4 10" type="primary">truA</name>
    <name evidence="10" type="ORF">GMA10_00995</name>
</gene>
<dbReference type="HAMAP" id="MF_00171">
    <property type="entry name" value="TruA"/>
    <property type="match status" value="1"/>
</dbReference>
<name>A0A7K1LF53_9MICC</name>
<dbReference type="OrthoDB" id="9811823at2"/>
<dbReference type="Pfam" id="PF01416">
    <property type="entry name" value="PseudoU_synth_1"/>
    <property type="match status" value="1"/>
</dbReference>
<dbReference type="PIRSF" id="PIRSF001430">
    <property type="entry name" value="tRNA_psdUrid_synth"/>
    <property type="match status" value="1"/>
</dbReference>
<dbReference type="GO" id="GO:0003723">
    <property type="term" value="F:RNA binding"/>
    <property type="evidence" value="ECO:0007669"/>
    <property type="project" value="InterPro"/>
</dbReference>
<evidence type="ECO:0000313" key="10">
    <source>
        <dbReference type="EMBL" id="MUN53815.1"/>
    </source>
</evidence>
<dbReference type="PANTHER" id="PTHR11142">
    <property type="entry name" value="PSEUDOURIDYLATE SYNTHASE"/>
    <property type="match status" value="1"/>
</dbReference>